<dbReference type="PROSITE" id="PS50943">
    <property type="entry name" value="HTH_CROC1"/>
    <property type="match status" value="1"/>
</dbReference>
<comment type="caution">
    <text evidence="2">The sequence shown here is derived from an EMBL/GenBank/DDBJ whole genome shotgun (WGS) entry which is preliminary data.</text>
</comment>
<dbReference type="CDD" id="cd00093">
    <property type="entry name" value="HTH_XRE"/>
    <property type="match status" value="1"/>
</dbReference>
<dbReference type="Pfam" id="PF01381">
    <property type="entry name" value="HTH_3"/>
    <property type="match status" value="1"/>
</dbReference>
<dbReference type="SUPFAM" id="SSF47413">
    <property type="entry name" value="lambda repressor-like DNA-binding domains"/>
    <property type="match status" value="1"/>
</dbReference>
<sequence>MELKENLPEKIRQLRLAKGFSQENMADMLGVSTTAYGDLERGRTELTLSRIESVANILEVSMPHLLGIADGTLPEIDYLRQENARLVSLNGRLLNELEQWKKWYWQYRTQDEGTGRERIGF</sequence>
<dbReference type="InterPro" id="IPR001387">
    <property type="entry name" value="Cro/C1-type_HTH"/>
</dbReference>
<protein>
    <submittedName>
        <fullName evidence="2">Helix-turn-helix protein</fullName>
    </submittedName>
</protein>
<name>A0A316ASE8_9BACT</name>
<proteinExistence type="predicted"/>
<dbReference type="InterPro" id="IPR010982">
    <property type="entry name" value="Lambda_DNA-bd_dom_sf"/>
</dbReference>
<evidence type="ECO:0000259" key="1">
    <source>
        <dbReference type="PROSITE" id="PS50943"/>
    </source>
</evidence>
<reference evidence="2 3" key="1">
    <citation type="submission" date="2018-03" db="EMBL/GenBank/DDBJ databases">
        <title>Genomic Encyclopedia of Archaeal and Bacterial Type Strains, Phase II (KMG-II): from individual species to whole genera.</title>
        <authorList>
            <person name="Goeker M."/>
        </authorList>
    </citation>
    <scope>NUCLEOTIDE SEQUENCE [LARGE SCALE GENOMIC DNA]</scope>
    <source>
        <strain evidence="2 3">DSM 100346</strain>
    </source>
</reference>
<dbReference type="AlphaFoldDB" id="A0A316ASE8"/>
<dbReference type="OrthoDB" id="955486at2"/>
<feature type="domain" description="HTH cro/C1-type" evidence="1">
    <location>
        <begin position="11"/>
        <end position="65"/>
    </location>
</feature>
<gene>
    <name evidence="2" type="ORF">CLV98_101532</name>
</gene>
<dbReference type="RefSeq" id="WP_109672532.1">
    <property type="nucleotide sequence ID" value="NZ_QGDT01000001.1"/>
</dbReference>
<dbReference type="Gene3D" id="1.10.260.40">
    <property type="entry name" value="lambda repressor-like DNA-binding domains"/>
    <property type="match status" value="1"/>
</dbReference>
<accession>A0A316ASE8</accession>
<dbReference type="Proteomes" id="UP000245880">
    <property type="component" value="Unassembled WGS sequence"/>
</dbReference>
<organism evidence="2 3">
    <name type="scientific">Dyadobacter jejuensis</name>
    <dbReference type="NCBI Taxonomy" id="1082580"/>
    <lineage>
        <taxon>Bacteria</taxon>
        <taxon>Pseudomonadati</taxon>
        <taxon>Bacteroidota</taxon>
        <taxon>Cytophagia</taxon>
        <taxon>Cytophagales</taxon>
        <taxon>Spirosomataceae</taxon>
        <taxon>Dyadobacter</taxon>
    </lineage>
</organism>
<dbReference type="EMBL" id="QGDT01000001">
    <property type="protein sequence ID" value="PWJ60351.1"/>
    <property type="molecule type" value="Genomic_DNA"/>
</dbReference>
<dbReference type="GO" id="GO:0003677">
    <property type="term" value="F:DNA binding"/>
    <property type="evidence" value="ECO:0007669"/>
    <property type="project" value="InterPro"/>
</dbReference>
<evidence type="ECO:0000313" key="3">
    <source>
        <dbReference type="Proteomes" id="UP000245880"/>
    </source>
</evidence>
<dbReference type="SMART" id="SM00530">
    <property type="entry name" value="HTH_XRE"/>
    <property type="match status" value="1"/>
</dbReference>
<evidence type="ECO:0000313" key="2">
    <source>
        <dbReference type="EMBL" id="PWJ60351.1"/>
    </source>
</evidence>
<keyword evidence="3" id="KW-1185">Reference proteome</keyword>